<evidence type="ECO:0000313" key="9">
    <source>
        <dbReference type="EMBL" id="KAH9363074.1"/>
    </source>
</evidence>
<dbReference type="VEuPathDB" id="VectorBase:HLOH_064794"/>
<keyword evidence="10" id="KW-1185">Reference proteome</keyword>
<organism evidence="9 10">
    <name type="scientific">Haemaphysalis longicornis</name>
    <name type="common">Bush tick</name>
    <dbReference type="NCBI Taxonomy" id="44386"/>
    <lineage>
        <taxon>Eukaryota</taxon>
        <taxon>Metazoa</taxon>
        <taxon>Ecdysozoa</taxon>
        <taxon>Arthropoda</taxon>
        <taxon>Chelicerata</taxon>
        <taxon>Arachnida</taxon>
        <taxon>Acari</taxon>
        <taxon>Parasitiformes</taxon>
        <taxon>Ixodida</taxon>
        <taxon>Ixodoidea</taxon>
        <taxon>Ixodidae</taxon>
        <taxon>Haemaphysalinae</taxon>
        <taxon>Haemaphysalis</taxon>
    </lineage>
</organism>
<gene>
    <name evidence="9" type="ORF">HPB48_014144</name>
</gene>
<evidence type="ECO:0000256" key="5">
    <source>
        <dbReference type="ARBA" id="ARBA00022840"/>
    </source>
</evidence>
<evidence type="ECO:0000256" key="4">
    <source>
        <dbReference type="ARBA" id="ARBA00022777"/>
    </source>
</evidence>
<evidence type="ECO:0000256" key="1">
    <source>
        <dbReference type="ARBA" id="ARBA00022679"/>
    </source>
</evidence>
<dbReference type="SUPFAM" id="SSF56112">
    <property type="entry name" value="Protein kinase-like (PK-like)"/>
    <property type="match status" value="1"/>
</dbReference>
<evidence type="ECO:0000313" key="10">
    <source>
        <dbReference type="Proteomes" id="UP000821853"/>
    </source>
</evidence>
<dbReference type="OMA" id="NTWHRRL"/>
<proteinExistence type="predicted"/>
<dbReference type="GO" id="GO:0005789">
    <property type="term" value="C:endoplasmic reticulum membrane"/>
    <property type="evidence" value="ECO:0007669"/>
    <property type="project" value="TreeGrafter"/>
</dbReference>
<accession>A0A9J6FJ39</accession>
<dbReference type="OrthoDB" id="4062651at2759"/>
<keyword evidence="3" id="KW-0547">Nucleotide-binding</keyword>
<keyword evidence="7" id="KW-0472">Membrane</keyword>
<dbReference type="PANTHER" id="PTHR22618:SF2">
    <property type="entry name" value="PROTEIN O-MANNOSE KINASE"/>
    <property type="match status" value="1"/>
</dbReference>
<evidence type="ECO:0000256" key="6">
    <source>
        <dbReference type="ARBA" id="ARBA00022989"/>
    </source>
</evidence>
<keyword evidence="2" id="KW-0812">Transmembrane</keyword>
<evidence type="ECO:0000256" key="7">
    <source>
        <dbReference type="ARBA" id="ARBA00023136"/>
    </source>
</evidence>
<keyword evidence="5" id="KW-0067">ATP-binding</keyword>
<evidence type="ECO:0000256" key="2">
    <source>
        <dbReference type="ARBA" id="ARBA00022692"/>
    </source>
</evidence>
<sequence length="263" mass="30506">MSECHPLLSCKNIRNDVRVIRLLTSGTVKNVYLAKWKQHEVVLSNLSDARLEPDFQHNLHMYKLLGNMDYTVQYLGSCDNTLVTEYFLLGSADQLQTLFQSKLTRYDSLSRRFSLCLSYVTILQYLHTHSRVMCDSNTVLKTLSQYLVHSDLTLRVNDLDALPYANRTRRAACGSPPLYGDLLAPEQRGGTPEQALCDTACDVWKIPDVCLWLLGTTREAESFKFHLFPVHRRCKLHQAEQRPSVGHILRDYRRVWEEWERDL</sequence>
<reference evidence="9 10" key="1">
    <citation type="journal article" date="2020" name="Cell">
        <title>Large-Scale Comparative Analyses of Tick Genomes Elucidate Their Genetic Diversity and Vector Capacities.</title>
        <authorList>
            <consortium name="Tick Genome and Microbiome Consortium (TIGMIC)"/>
            <person name="Jia N."/>
            <person name="Wang J."/>
            <person name="Shi W."/>
            <person name="Du L."/>
            <person name="Sun Y."/>
            <person name="Zhan W."/>
            <person name="Jiang J.F."/>
            <person name="Wang Q."/>
            <person name="Zhang B."/>
            <person name="Ji P."/>
            <person name="Bell-Sakyi L."/>
            <person name="Cui X.M."/>
            <person name="Yuan T.T."/>
            <person name="Jiang B.G."/>
            <person name="Yang W.F."/>
            <person name="Lam T.T."/>
            <person name="Chang Q.C."/>
            <person name="Ding S.J."/>
            <person name="Wang X.J."/>
            <person name="Zhu J.G."/>
            <person name="Ruan X.D."/>
            <person name="Zhao L."/>
            <person name="Wei J.T."/>
            <person name="Ye R.Z."/>
            <person name="Que T.C."/>
            <person name="Du C.H."/>
            <person name="Zhou Y.H."/>
            <person name="Cheng J.X."/>
            <person name="Dai P.F."/>
            <person name="Guo W.B."/>
            <person name="Han X.H."/>
            <person name="Huang E.J."/>
            <person name="Li L.F."/>
            <person name="Wei W."/>
            <person name="Gao Y.C."/>
            <person name="Liu J.Z."/>
            <person name="Shao H.Z."/>
            <person name="Wang X."/>
            <person name="Wang C.C."/>
            <person name="Yang T.C."/>
            <person name="Huo Q.B."/>
            <person name="Li W."/>
            <person name="Chen H.Y."/>
            <person name="Chen S.E."/>
            <person name="Zhou L.G."/>
            <person name="Ni X.B."/>
            <person name="Tian J.H."/>
            <person name="Sheng Y."/>
            <person name="Liu T."/>
            <person name="Pan Y.S."/>
            <person name="Xia L.Y."/>
            <person name="Li J."/>
            <person name="Zhao F."/>
            <person name="Cao W.C."/>
        </authorList>
    </citation>
    <scope>NUCLEOTIDE SEQUENCE [LARGE SCALE GENOMIC DNA]</scope>
    <source>
        <strain evidence="9">HaeL-2018</strain>
    </source>
</reference>
<evidence type="ECO:0000256" key="8">
    <source>
        <dbReference type="ARBA" id="ARBA00037847"/>
    </source>
</evidence>
<name>A0A9J6FJ39_HAELO</name>
<evidence type="ECO:0008006" key="11">
    <source>
        <dbReference type="Google" id="ProtNLM"/>
    </source>
</evidence>
<dbReference type="AlphaFoldDB" id="A0A9J6FJ39"/>
<evidence type="ECO:0000256" key="3">
    <source>
        <dbReference type="ARBA" id="ARBA00022741"/>
    </source>
</evidence>
<keyword evidence="4" id="KW-0418">Kinase</keyword>
<keyword evidence="6" id="KW-1133">Transmembrane helix</keyword>
<dbReference type="InterPro" id="IPR011009">
    <property type="entry name" value="Kinase-like_dom_sf"/>
</dbReference>
<dbReference type="PANTHER" id="PTHR22618">
    <property type="entry name" value="PROTEIN O-MANNOSE KINASE"/>
    <property type="match status" value="1"/>
</dbReference>
<keyword evidence="1" id="KW-0808">Transferase</keyword>
<dbReference type="Proteomes" id="UP000821853">
    <property type="component" value="Chromosome 1"/>
</dbReference>
<protein>
    <recommendedName>
        <fullName evidence="11">Protein kinase domain-containing protein</fullName>
    </recommendedName>
</protein>
<dbReference type="InterPro" id="IPR039318">
    <property type="entry name" value="POMK"/>
</dbReference>
<dbReference type="GO" id="GO:0019200">
    <property type="term" value="F:carbohydrate kinase activity"/>
    <property type="evidence" value="ECO:0007669"/>
    <property type="project" value="InterPro"/>
</dbReference>
<comment type="subcellular location">
    <subcellularLocation>
        <location evidence="8">Endomembrane system</location>
        <topology evidence="8">Single-pass membrane protein</topology>
    </subcellularLocation>
</comment>
<dbReference type="GO" id="GO:0005524">
    <property type="term" value="F:ATP binding"/>
    <property type="evidence" value="ECO:0007669"/>
    <property type="project" value="UniProtKB-KW"/>
</dbReference>
<dbReference type="Gene3D" id="1.10.510.10">
    <property type="entry name" value="Transferase(Phosphotransferase) domain 1"/>
    <property type="match status" value="1"/>
</dbReference>
<dbReference type="EMBL" id="JABSTR010000001">
    <property type="protein sequence ID" value="KAH9363074.1"/>
    <property type="molecule type" value="Genomic_DNA"/>
</dbReference>
<comment type="caution">
    <text evidence="9">The sequence shown here is derived from an EMBL/GenBank/DDBJ whole genome shotgun (WGS) entry which is preliminary data.</text>
</comment>
<dbReference type="GO" id="GO:0006493">
    <property type="term" value="P:protein O-linked glycosylation"/>
    <property type="evidence" value="ECO:0007669"/>
    <property type="project" value="InterPro"/>
</dbReference>
<dbReference type="GO" id="GO:0016773">
    <property type="term" value="F:phosphotransferase activity, alcohol group as acceptor"/>
    <property type="evidence" value="ECO:0007669"/>
    <property type="project" value="TreeGrafter"/>
</dbReference>